<reference evidence="11 12" key="1">
    <citation type="submission" date="2018-10" db="EMBL/GenBank/DDBJ databases">
        <title>Genome Sequence of Cohnella sp.</title>
        <authorList>
            <person name="Srinivasan S."/>
            <person name="Kim M.K."/>
        </authorList>
    </citation>
    <scope>NUCLEOTIDE SEQUENCE [LARGE SCALE GENOMIC DNA]</scope>
    <source>
        <strain evidence="11 12">18JY8-7</strain>
    </source>
</reference>
<dbReference type="InterPro" id="IPR001240">
    <property type="entry name" value="PRAI_dom"/>
</dbReference>
<dbReference type="GO" id="GO:0000162">
    <property type="term" value="P:L-tryptophan biosynthetic process"/>
    <property type="evidence" value="ECO:0007669"/>
    <property type="project" value="UniProtKB-UniRule"/>
</dbReference>
<dbReference type="Pfam" id="PF00697">
    <property type="entry name" value="PRAI"/>
    <property type="match status" value="1"/>
</dbReference>
<dbReference type="Gene3D" id="3.20.20.70">
    <property type="entry name" value="Aldolase class I"/>
    <property type="match status" value="1"/>
</dbReference>
<name>A0A3G3JYX9_9BACL</name>
<organism evidence="11 12">
    <name type="scientific">Cohnella candidum</name>
    <dbReference type="NCBI Taxonomy" id="2674991"/>
    <lineage>
        <taxon>Bacteria</taxon>
        <taxon>Bacillati</taxon>
        <taxon>Bacillota</taxon>
        <taxon>Bacilli</taxon>
        <taxon>Bacillales</taxon>
        <taxon>Paenibacillaceae</taxon>
        <taxon>Cohnella</taxon>
    </lineage>
</organism>
<keyword evidence="6 9" id="KW-0822">Tryptophan biosynthesis</keyword>
<evidence type="ECO:0000256" key="5">
    <source>
        <dbReference type="ARBA" id="ARBA00022605"/>
    </source>
</evidence>
<dbReference type="EMBL" id="CP033433">
    <property type="protein sequence ID" value="AYQ72709.1"/>
    <property type="molecule type" value="Genomic_DNA"/>
</dbReference>
<dbReference type="EC" id="5.3.1.24" evidence="3 9"/>
<dbReference type="RefSeq" id="WP_123040791.1">
    <property type="nucleotide sequence ID" value="NZ_CP033433.1"/>
</dbReference>
<evidence type="ECO:0000259" key="10">
    <source>
        <dbReference type="Pfam" id="PF00697"/>
    </source>
</evidence>
<dbReference type="InterPro" id="IPR044643">
    <property type="entry name" value="TrpF_fam"/>
</dbReference>
<evidence type="ECO:0000256" key="2">
    <source>
        <dbReference type="ARBA" id="ARBA00004664"/>
    </source>
</evidence>
<evidence type="ECO:0000256" key="1">
    <source>
        <dbReference type="ARBA" id="ARBA00001164"/>
    </source>
</evidence>
<evidence type="ECO:0000313" key="11">
    <source>
        <dbReference type="EMBL" id="AYQ72709.1"/>
    </source>
</evidence>
<evidence type="ECO:0000256" key="7">
    <source>
        <dbReference type="ARBA" id="ARBA00023141"/>
    </source>
</evidence>
<comment type="pathway">
    <text evidence="2 9">Amino-acid biosynthesis; L-tryptophan biosynthesis; L-tryptophan from chorismate: step 3/5.</text>
</comment>
<evidence type="ECO:0000256" key="6">
    <source>
        <dbReference type="ARBA" id="ARBA00022822"/>
    </source>
</evidence>
<dbReference type="SUPFAM" id="SSF51366">
    <property type="entry name" value="Ribulose-phoshate binding barrel"/>
    <property type="match status" value="1"/>
</dbReference>
<keyword evidence="8 9" id="KW-0413">Isomerase</keyword>
<accession>A0A3G3JYX9</accession>
<dbReference type="GO" id="GO:0004640">
    <property type="term" value="F:phosphoribosylanthranilate isomerase activity"/>
    <property type="evidence" value="ECO:0007669"/>
    <property type="project" value="UniProtKB-UniRule"/>
</dbReference>
<sequence length="229" mass="24801">MTPETAKPLVKICGLRDEHTIRGMQGMPVDFVGFVFAPSKRQVTAEQAAGLLKAVSEVTMKEGRRPRAVGVFVDPTMEQLAEVLDQAPLDVVQLHGRETPAFCREITERFGVEVWRALPADAEHEDGALGLTGTDRLADYEGIVSAVLIDTAGGGTGRTFRWDLIPAYRDKAQAHGLRLFVAGGLTADNVTELISSYRPDGVDISSGVETDGSKDLTKIAAFAERVYRT</sequence>
<evidence type="ECO:0000256" key="4">
    <source>
        <dbReference type="ARBA" id="ARBA00022272"/>
    </source>
</evidence>
<evidence type="ECO:0000256" key="8">
    <source>
        <dbReference type="ARBA" id="ARBA00023235"/>
    </source>
</evidence>
<comment type="similarity">
    <text evidence="9">Belongs to the TrpF family.</text>
</comment>
<keyword evidence="7 9" id="KW-0057">Aromatic amino acid biosynthesis</keyword>
<dbReference type="InterPro" id="IPR011060">
    <property type="entry name" value="RibuloseP-bd_barrel"/>
</dbReference>
<dbReference type="AlphaFoldDB" id="A0A3G3JYX9"/>
<dbReference type="CDD" id="cd00405">
    <property type="entry name" value="PRAI"/>
    <property type="match status" value="1"/>
</dbReference>
<proteinExistence type="inferred from homology"/>
<comment type="catalytic activity">
    <reaction evidence="1 9">
        <text>N-(5-phospho-beta-D-ribosyl)anthranilate = 1-(2-carboxyphenylamino)-1-deoxy-D-ribulose 5-phosphate</text>
        <dbReference type="Rhea" id="RHEA:21540"/>
        <dbReference type="ChEBI" id="CHEBI:18277"/>
        <dbReference type="ChEBI" id="CHEBI:58613"/>
        <dbReference type="EC" id="5.3.1.24"/>
    </reaction>
</comment>
<dbReference type="KEGG" id="coh:EAV92_09115"/>
<dbReference type="UniPathway" id="UPA00035">
    <property type="reaction ID" value="UER00042"/>
</dbReference>
<dbReference type="PANTHER" id="PTHR42894:SF1">
    <property type="entry name" value="N-(5'-PHOSPHORIBOSYL)ANTHRANILATE ISOMERASE"/>
    <property type="match status" value="1"/>
</dbReference>
<gene>
    <name evidence="9" type="primary">trpF</name>
    <name evidence="11" type="ORF">EAV92_09115</name>
</gene>
<keyword evidence="5 9" id="KW-0028">Amino-acid biosynthesis</keyword>
<dbReference type="HAMAP" id="MF_00135">
    <property type="entry name" value="PRAI"/>
    <property type="match status" value="1"/>
</dbReference>
<evidence type="ECO:0000256" key="9">
    <source>
        <dbReference type="HAMAP-Rule" id="MF_00135"/>
    </source>
</evidence>
<keyword evidence="12" id="KW-1185">Reference proteome</keyword>
<feature type="domain" description="N-(5'phosphoribosyl) anthranilate isomerase (PRAI)" evidence="10">
    <location>
        <begin position="10"/>
        <end position="224"/>
    </location>
</feature>
<dbReference type="Proteomes" id="UP000269097">
    <property type="component" value="Chromosome"/>
</dbReference>
<dbReference type="PANTHER" id="PTHR42894">
    <property type="entry name" value="N-(5'-PHOSPHORIBOSYL)ANTHRANILATE ISOMERASE"/>
    <property type="match status" value="1"/>
</dbReference>
<evidence type="ECO:0000256" key="3">
    <source>
        <dbReference type="ARBA" id="ARBA00012572"/>
    </source>
</evidence>
<evidence type="ECO:0000313" key="12">
    <source>
        <dbReference type="Proteomes" id="UP000269097"/>
    </source>
</evidence>
<dbReference type="InterPro" id="IPR013785">
    <property type="entry name" value="Aldolase_TIM"/>
</dbReference>
<protein>
    <recommendedName>
        <fullName evidence="4 9">N-(5'-phosphoribosyl)anthranilate isomerase</fullName>
        <shortName evidence="9">PRAI</shortName>
        <ecNumber evidence="3 9">5.3.1.24</ecNumber>
    </recommendedName>
</protein>